<dbReference type="AlphaFoldDB" id="A0A9N9C538"/>
<evidence type="ECO:0000313" key="2">
    <source>
        <dbReference type="Proteomes" id="UP000789405"/>
    </source>
</evidence>
<name>A0A9N9C538_9GLOM</name>
<comment type="caution">
    <text evidence="1">The sequence shown here is derived from an EMBL/GenBank/DDBJ whole genome shotgun (WGS) entry which is preliminary data.</text>
</comment>
<dbReference type="OrthoDB" id="9978173at2759"/>
<keyword evidence="2" id="KW-1185">Reference proteome</keyword>
<evidence type="ECO:0000313" key="1">
    <source>
        <dbReference type="EMBL" id="CAG8588289.1"/>
    </source>
</evidence>
<accession>A0A9N9C538</accession>
<dbReference type="InterPro" id="IPR025533">
    <property type="entry name" value="DUF4419"/>
</dbReference>
<organism evidence="1 2">
    <name type="scientific">Dentiscutata erythropus</name>
    <dbReference type="NCBI Taxonomy" id="1348616"/>
    <lineage>
        <taxon>Eukaryota</taxon>
        <taxon>Fungi</taxon>
        <taxon>Fungi incertae sedis</taxon>
        <taxon>Mucoromycota</taxon>
        <taxon>Glomeromycotina</taxon>
        <taxon>Glomeromycetes</taxon>
        <taxon>Diversisporales</taxon>
        <taxon>Gigasporaceae</taxon>
        <taxon>Dentiscutata</taxon>
    </lineage>
</organism>
<dbReference type="PANTHER" id="PTHR31252">
    <property type="entry name" value="DUF4419 DOMAIN-CONTAINING PROTEIN"/>
    <property type="match status" value="1"/>
</dbReference>
<protein>
    <submittedName>
        <fullName evidence="1">1019_t:CDS:1</fullName>
    </submittedName>
</protein>
<dbReference type="PANTHER" id="PTHR31252:SF11">
    <property type="entry name" value="DUF4419 DOMAIN-CONTAINING PROTEIN"/>
    <property type="match status" value="1"/>
</dbReference>
<gene>
    <name evidence="1" type="ORF">DERYTH_LOCUS7034</name>
</gene>
<sequence length="124" mass="14222">NLTSQLKNQLLNSFKIEEYMQFQLIMTTPNSKKTVLKNPECANGFAAAIFHAYNKHQHLRLSPDDVWLTIAQGVSRHINFNAENFRSRFVKHEGKEDIYVDVTGVIGSNLEGNWPEVVNRFVDS</sequence>
<dbReference type="Proteomes" id="UP000789405">
    <property type="component" value="Unassembled WGS sequence"/>
</dbReference>
<proteinExistence type="predicted"/>
<dbReference type="EMBL" id="CAJVPY010003313">
    <property type="protein sequence ID" value="CAG8588289.1"/>
    <property type="molecule type" value="Genomic_DNA"/>
</dbReference>
<reference evidence="1" key="1">
    <citation type="submission" date="2021-06" db="EMBL/GenBank/DDBJ databases">
        <authorList>
            <person name="Kallberg Y."/>
            <person name="Tangrot J."/>
            <person name="Rosling A."/>
        </authorList>
    </citation>
    <scope>NUCLEOTIDE SEQUENCE</scope>
    <source>
        <strain evidence="1">MA453B</strain>
    </source>
</reference>
<dbReference type="Pfam" id="PF14388">
    <property type="entry name" value="DUF4419"/>
    <property type="match status" value="1"/>
</dbReference>
<feature type="non-terminal residue" evidence="1">
    <location>
        <position position="124"/>
    </location>
</feature>